<feature type="transmembrane region" description="Helical" evidence="6">
    <location>
        <begin position="283"/>
        <end position="303"/>
    </location>
</feature>
<dbReference type="GO" id="GO:0015297">
    <property type="term" value="F:antiporter activity"/>
    <property type="evidence" value="ECO:0007669"/>
    <property type="project" value="InterPro"/>
</dbReference>
<feature type="transmembrane region" description="Helical" evidence="6">
    <location>
        <begin position="200"/>
        <end position="220"/>
    </location>
</feature>
<feature type="transmembrane region" description="Helical" evidence="6">
    <location>
        <begin position="173"/>
        <end position="194"/>
    </location>
</feature>
<name>A0A8I0G843_9ACTO</name>
<comment type="subcellular location">
    <subcellularLocation>
        <location evidence="1">Membrane</location>
        <topology evidence="1">Multi-pass membrane protein</topology>
    </subcellularLocation>
</comment>
<evidence type="ECO:0000256" key="1">
    <source>
        <dbReference type="ARBA" id="ARBA00004141"/>
    </source>
</evidence>
<organism evidence="7 8">
    <name type="scientific">Nanchangia anserum</name>
    <dbReference type="NCBI Taxonomy" id="2692125"/>
    <lineage>
        <taxon>Bacteria</taxon>
        <taxon>Bacillati</taxon>
        <taxon>Actinomycetota</taxon>
        <taxon>Actinomycetes</taxon>
        <taxon>Actinomycetales</taxon>
        <taxon>Actinomycetaceae</taxon>
        <taxon>Nanchangia</taxon>
    </lineage>
</organism>
<feature type="transmembrane region" description="Helical" evidence="6">
    <location>
        <begin position="55"/>
        <end position="78"/>
    </location>
</feature>
<comment type="caution">
    <text evidence="7">The sequence shown here is derived from an EMBL/GenBank/DDBJ whole genome shotgun (WGS) entry which is preliminary data.</text>
</comment>
<evidence type="ECO:0000256" key="2">
    <source>
        <dbReference type="ARBA" id="ARBA00010199"/>
    </source>
</evidence>
<dbReference type="AlphaFoldDB" id="A0A8I0G843"/>
<dbReference type="Pfam" id="PF01554">
    <property type="entry name" value="MatE"/>
    <property type="match status" value="2"/>
</dbReference>
<feature type="transmembrane region" description="Helical" evidence="6">
    <location>
        <begin position="23"/>
        <end position="43"/>
    </location>
</feature>
<evidence type="ECO:0000313" key="7">
    <source>
        <dbReference type="EMBL" id="MBD3689640.1"/>
    </source>
</evidence>
<evidence type="ECO:0000256" key="4">
    <source>
        <dbReference type="ARBA" id="ARBA00022989"/>
    </source>
</evidence>
<protein>
    <submittedName>
        <fullName evidence="7">MATE family efflux transporter</fullName>
    </submittedName>
</protein>
<dbReference type="Proteomes" id="UP000627538">
    <property type="component" value="Unassembled WGS sequence"/>
</dbReference>
<proteinExistence type="inferred from homology"/>
<feature type="transmembrane region" description="Helical" evidence="6">
    <location>
        <begin position="389"/>
        <end position="408"/>
    </location>
</feature>
<dbReference type="GO" id="GO:0042910">
    <property type="term" value="F:xenobiotic transmembrane transporter activity"/>
    <property type="evidence" value="ECO:0007669"/>
    <property type="project" value="InterPro"/>
</dbReference>
<dbReference type="PANTHER" id="PTHR42893">
    <property type="entry name" value="PROTEIN DETOXIFICATION 44, CHLOROPLASTIC-RELATED"/>
    <property type="match status" value="1"/>
</dbReference>
<dbReference type="EMBL" id="JACRUO010000001">
    <property type="protein sequence ID" value="MBD3689640.1"/>
    <property type="molecule type" value="Genomic_DNA"/>
</dbReference>
<reference evidence="7 8" key="1">
    <citation type="submission" date="2020-08" db="EMBL/GenBank/DDBJ databases">
        <title>Winkia gen. nov., sp. nov., isolated from faeces of the Anser albifrons in China.</title>
        <authorList>
            <person name="Liu Q."/>
        </authorList>
    </citation>
    <scope>NUCLEOTIDE SEQUENCE [LARGE SCALE GENOMIC DNA]</scope>
    <source>
        <strain evidence="7 8">C62</strain>
    </source>
</reference>
<keyword evidence="5 6" id="KW-0472">Membrane</keyword>
<keyword evidence="8" id="KW-1185">Reference proteome</keyword>
<feature type="transmembrane region" description="Helical" evidence="6">
    <location>
        <begin position="359"/>
        <end position="377"/>
    </location>
</feature>
<keyword evidence="3 6" id="KW-0812">Transmembrane</keyword>
<dbReference type="RefSeq" id="WP_191071672.1">
    <property type="nucleotide sequence ID" value="NZ_CP060506.1"/>
</dbReference>
<evidence type="ECO:0000256" key="5">
    <source>
        <dbReference type="ARBA" id="ARBA00023136"/>
    </source>
</evidence>
<feature type="transmembrane region" description="Helical" evidence="6">
    <location>
        <begin position="420"/>
        <end position="440"/>
    </location>
</feature>
<evidence type="ECO:0000256" key="3">
    <source>
        <dbReference type="ARBA" id="ARBA00022692"/>
    </source>
</evidence>
<evidence type="ECO:0000256" key="6">
    <source>
        <dbReference type="SAM" id="Phobius"/>
    </source>
</evidence>
<dbReference type="InterPro" id="IPR002528">
    <property type="entry name" value="MATE_fam"/>
</dbReference>
<sequence length="450" mass="46450">MDDTPSESNKPHPHVEASLGRTILSLAIPALGTLLTEPLLILADTSMVGHLGTAQLAGLSAGSTVLTFIVGLCIFLAYTTTAVTARHIGAGRVVDGLRYGVQGMWLAAAIGVILSIALFFGAPWAAHVVGTSGAVAEQAVAYIHASCGGIAGMLIVLAANGVMRGLLDMRTPLVVSTIGAIANVPLSFSLIYLGGFGVSGAGAGTMIAQLGMGAAFVIVVGRTCRRRGVSLRPSLTLMTSAGLSGAPLMVRTLCLQLSILMTLSAAAKLGAVTLASHQIVKSLWTLSAFGMDALAIAAQALVGQALGAGDKQKVRHLIRHLSRWGMGTGVVFGAVIALASPIIPLAFTANDAVVDATRAGLIAVAGCQIIAGIVYMYDGILIGANDTRYLAVAQLVTFLVFAPVIWMAGEWGTPGGHGVVVIWLAYGIVFFGMRWLTLGLRIRTDEWMNV</sequence>
<keyword evidence="4 6" id="KW-1133">Transmembrane helix</keyword>
<dbReference type="GO" id="GO:0005886">
    <property type="term" value="C:plasma membrane"/>
    <property type="evidence" value="ECO:0007669"/>
    <property type="project" value="TreeGrafter"/>
</dbReference>
<comment type="similarity">
    <text evidence="2">Belongs to the multi antimicrobial extrusion (MATE) (TC 2.A.66.1) family.</text>
</comment>
<gene>
    <name evidence="7" type="ORF">H8R10_05290</name>
</gene>
<feature type="transmembrane region" description="Helical" evidence="6">
    <location>
        <begin position="141"/>
        <end position="161"/>
    </location>
</feature>
<feature type="transmembrane region" description="Helical" evidence="6">
    <location>
        <begin position="241"/>
        <end position="263"/>
    </location>
</feature>
<dbReference type="NCBIfam" id="TIGR00797">
    <property type="entry name" value="matE"/>
    <property type="match status" value="1"/>
</dbReference>
<evidence type="ECO:0000313" key="8">
    <source>
        <dbReference type="Proteomes" id="UP000627538"/>
    </source>
</evidence>
<accession>A0A8I0G843</accession>
<dbReference type="CDD" id="cd13136">
    <property type="entry name" value="MATE_DinF_like"/>
    <property type="match status" value="1"/>
</dbReference>
<dbReference type="InterPro" id="IPR044644">
    <property type="entry name" value="DinF-like"/>
</dbReference>
<dbReference type="PANTHER" id="PTHR42893:SF46">
    <property type="entry name" value="PROTEIN DETOXIFICATION 44, CHLOROPLASTIC"/>
    <property type="match status" value="1"/>
</dbReference>
<feature type="transmembrane region" description="Helical" evidence="6">
    <location>
        <begin position="324"/>
        <end position="347"/>
    </location>
</feature>
<feature type="transmembrane region" description="Helical" evidence="6">
    <location>
        <begin position="99"/>
        <end position="121"/>
    </location>
</feature>